<evidence type="ECO:0000259" key="4">
    <source>
        <dbReference type="PROSITE" id="PS50887"/>
    </source>
</evidence>
<dbReference type="InterPro" id="IPR000160">
    <property type="entry name" value="GGDEF_dom"/>
</dbReference>
<evidence type="ECO:0000256" key="3">
    <source>
        <dbReference type="SAM" id="Phobius"/>
    </source>
</evidence>
<feature type="transmembrane region" description="Helical" evidence="3">
    <location>
        <begin position="166"/>
        <end position="185"/>
    </location>
</feature>
<keyword evidence="3" id="KW-0472">Membrane</keyword>
<keyword evidence="3" id="KW-0812">Transmembrane</keyword>
<proteinExistence type="predicted"/>
<dbReference type="SMART" id="SM00267">
    <property type="entry name" value="GGDEF"/>
    <property type="match status" value="1"/>
</dbReference>
<feature type="transmembrane region" description="Helical" evidence="3">
    <location>
        <begin position="197"/>
        <end position="222"/>
    </location>
</feature>
<dbReference type="Gene3D" id="3.30.70.270">
    <property type="match status" value="1"/>
</dbReference>
<sequence length="391" mass="43244">MISTLALHWHRLGGLMPGELDEGELAWLVSPHRHLSLLARRRAVLIVNRVRLFAFLFAVLTPLWSIVDFVVFPFQLWSELALMRFAACVAFACLVVCYRSNGDLFNAYRAIALLFAIPTVFYVASHTLLTFYQLSGISAAIGAGYAFLPFVLLGGLAIFPLTLIETFVVASPILICQAVSGYLRWAAMDWPSFAGAFWLLLLIAGVAGLAGICQLAFMIALVRQAIRDPLTGAFSRNSGMELLDLHFTNAARAHAPFSVAFLDLDRFKNINDEFGHEEGDRALTAMTSQLGHHMRHGDSLVRWGGEEFMLLMPGTSLMQAQVAIERLRAAGFGTRPEGGPITASVGIAERKSDRAREWKELVEIADRRMYRAKENGRDRVICEDQPTALSA</sequence>
<keyword evidence="6" id="KW-1185">Reference proteome</keyword>
<gene>
    <name evidence="5" type="ORF">NX778_22055</name>
</gene>
<comment type="catalytic activity">
    <reaction evidence="2">
        <text>2 GTP = 3',3'-c-di-GMP + 2 diphosphate</text>
        <dbReference type="Rhea" id="RHEA:24898"/>
        <dbReference type="ChEBI" id="CHEBI:33019"/>
        <dbReference type="ChEBI" id="CHEBI:37565"/>
        <dbReference type="ChEBI" id="CHEBI:58805"/>
        <dbReference type="EC" id="2.7.7.65"/>
    </reaction>
</comment>
<evidence type="ECO:0000313" key="6">
    <source>
        <dbReference type="Proteomes" id="UP001204621"/>
    </source>
</evidence>
<dbReference type="PANTHER" id="PTHR45138">
    <property type="entry name" value="REGULATORY COMPONENTS OF SENSORY TRANSDUCTION SYSTEM"/>
    <property type="match status" value="1"/>
</dbReference>
<dbReference type="InterPro" id="IPR050469">
    <property type="entry name" value="Diguanylate_Cyclase"/>
</dbReference>
<dbReference type="InterPro" id="IPR043128">
    <property type="entry name" value="Rev_trsase/Diguanyl_cyclase"/>
</dbReference>
<protein>
    <recommendedName>
        <fullName evidence="1">diguanylate cyclase</fullName>
        <ecNumber evidence="1">2.7.7.65</ecNumber>
    </recommendedName>
</protein>
<dbReference type="EMBL" id="JANUGU010000010">
    <property type="protein sequence ID" value="MCS0660761.1"/>
    <property type="molecule type" value="Genomic_DNA"/>
</dbReference>
<dbReference type="InterPro" id="IPR029787">
    <property type="entry name" value="Nucleotide_cyclase"/>
</dbReference>
<dbReference type="SUPFAM" id="SSF55073">
    <property type="entry name" value="Nucleotide cyclase"/>
    <property type="match status" value="1"/>
</dbReference>
<dbReference type="PANTHER" id="PTHR45138:SF9">
    <property type="entry name" value="DIGUANYLATE CYCLASE DGCM-RELATED"/>
    <property type="match status" value="1"/>
</dbReference>
<feature type="transmembrane region" description="Helical" evidence="3">
    <location>
        <begin position="50"/>
        <end position="74"/>
    </location>
</feature>
<evidence type="ECO:0000256" key="2">
    <source>
        <dbReference type="ARBA" id="ARBA00034247"/>
    </source>
</evidence>
<dbReference type="Proteomes" id="UP001204621">
    <property type="component" value="Unassembled WGS sequence"/>
</dbReference>
<keyword evidence="3" id="KW-1133">Transmembrane helix</keyword>
<dbReference type="CDD" id="cd01949">
    <property type="entry name" value="GGDEF"/>
    <property type="match status" value="1"/>
</dbReference>
<name>A0ABT2D3D5_9BURK</name>
<feature type="transmembrane region" description="Helical" evidence="3">
    <location>
        <begin position="110"/>
        <end position="131"/>
    </location>
</feature>
<dbReference type="NCBIfam" id="TIGR00254">
    <property type="entry name" value="GGDEF"/>
    <property type="match status" value="1"/>
</dbReference>
<evidence type="ECO:0000256" key="1">
    <source>
        <dbReference type="ARBA" id="ARBA00012528"/>
    </source>
</evidence>
<dbReference type="Pfam" id="PF00990">
    <property type="entry name" value="GGDEF"/>
    <property type="match status" value="1"/>
</dbReference>
<dbReference type="PROSITE" id="PS50887">
    <property type="entry name" value="GGDEF"/>
    <property type="match status" value="1"/>
</dbReference>
<feature type="transmembrane region" description="Helical" evidence="3">
    <location>
        <begin position="80"/>
        <end position="98"/>
    </location>
</feature>
<accession>A0ABT2D3D5</accession>
<feature type="transmembrane region" description="Helical" evidence="3">
    <location>
        <begin position="137"/>
        <end position="159"/>
    </location>
</feature>
<dbReference type="RefSeq" id="WP_258813959.1">
    <property type="nucleotide sequence ID" value="NZ_JANUGU010000010.1"/>
</dbReference>
<comment type="caution">
    <text evidence="5">The sequence shown here is derived from an EMBL/GenBank/DDBJ whole genome shotgun (WGS) entry which is preliminary data.</text>
</comment>
<evidence type="ECO:0000313" key="5">
    <source>
        <dbReference type="EMBL" id="MCS0660761.1"/>
    </source>
</evidence>
<dbReference type="EC" id="2.7.7.65" evidence="1"/>
<feature type="domain" description="GGDEF" evidence="4">
    <location>
        <begin position="255"/>
        <end position="385"/>
    </location>
</feature>
<organism evidence="5 6">
    <name type="scientific">Massilia terrae</name>
    <dbReference type="NCBI Taxonomy" id="1811224"/>
    <lineage>
        <taxon>Bacteria</taxon>
        <taxon>Pseudomonadati</taxon>
        <taxon>Pseudomonadota</taxon>
        <taxon>Betaproteobacteria</taxon>
        <taxon>Burkholderiales</taxon>
        <taxon>Oxalobacteraceae</taxon>
        <taxon>Telluria group</taxon>
        <taxon>Massilia</taxon>
    </lineage>
</organism>
<reference evidence="5 6" key="1">
    <citation type="submission" date="2022-08" db="EMBL/GenBank/DDBJ databases">
        <title>Reclassification of Massilia species as members of the genera Telluria, Duganella, Pseudoduganella, Mokoshia gen. nov. and Zemynaea gen. nov. using orthogonal and non-orthogonal genome-based approaches.</title>
        <authorList>
            <person name="Bowman J.P."/>
        </authorList>
    </citation>
    <scope>NUCLEOTIDE SEQUENCE [LARGE SCALE GENOMIC DNA]</scope>
    <source>
        <strain evidence="5 6">JCM 31606</strain>
    </source>
</reference>